<feature type="compositionally biased region" description="Low complexity" evidence="1">
    <location>
        <begin position="398"/>
        <end position="409"/>
    </location>
</feature>
<gene>
    <name evidence="3" type="ORF">Agub_g2752</name>
</gene>
<keyword evidence="2" id="KW-0472">Membrane</keyword>
<reference evidence="3 4" key="1">
    <citation type="journal article" date="2021" name="Sci. Rep.">
        <title>Genome sequencing of the multicellular alga Astrephomene provides insights into convergent evolution of germ-soma differentiation.</title>
        <authorList>
            <person name="Yamashita S."/>
            <person name="Yamamoto K."/>
            <person name="Matsuzaki R."/>
            <person name="Suzuki S."/>
            <person name="Yamaguchi H."/>
            <person name="Hirooka S."/>
            <person name="Minakuchi Y."/>
            <person name="Miyagishima S."/>
            <person name="Kawachi M."/>
            <person name="Toyoda A."/>
            <person name="Nozaki H."/>
        </authorList>
    </citation>
    <scope>NUCLEOTIDE SEQUENCE [LARGE SCALE GENOMIC DNA]</scope>
    <source>
        <strain evidence="3 4">NIES-4017</strain>
    </source>
</reference>
<protein>
    <submittedName>
        <fullName evidence="3">Uncharacterized protein</fullName>
    </submittedName>
</protein>
<keyword evidence="4" id="KW-1185">Reference proteome</keyword>
<comment type="caution">
    <text evidence="3">The sequence shown here is derived from an EMBL/GenBank/DDBJ whole genome shotgun (WGS) entry which is preliminary data.</text>
</comment>
<feature type="region of interest" description="Disordered" evidence="1">
    <location>
        <begin position="390"/>
        <end position="409"/>
    </location>
</feature>
<accession>A0AAD3DHK5</accession>
<feature type="compositionally biased region" description="Pro residues" evidence="1">
    <location>
        <begin position="424"/>
        <end position="443"/>
    </location>
</feature>
<proteinExistence type="predicted"/>
<evidence type="ECO:0000313" key="3">
    <source>
        <dbReference type="EMBL" id="GFR41955.1"/>
    </source>
</evidence>
<evidence type="ECO:0000256" key="2">
    <source>
        <dbReference type="SAM" id="Phobius"/>
    </source>
</evidence>
<dbReference type="Proteomes" id="UP001054857">
    <property type="component" value="Unassembled WGS sequence"/>
</dbReference>
<feature type="transmembrane region" description="Helical" evidence="2">
    <location>
        <begin position="26"/>
        <end position="46"/>
    </location>
</feature>
<keyword evidence="2" id="KW-1133">Transmembrane helix</keyword>
<keyword evidence="2" id="KW-0812">Transmembrane</keyword>
<name>A0AAD3DHK5_9CHLO</name>
<evidence type="ECO:0000313" key="4">
    <source>
        <dbReference type="Proteomes" id="UP001054857"/>
    </source>
</evidence>
<feature type="region of interest" description="Disordered" evidence="1">
    <location>
        <begin position="420"/>
        <end position="445"/>
    </location>
</feature>
<organism evidence="3 4">
    <name type="scientific">Astrephomene gubernaculifera</name>
    <dbReference type="NCBI Taxonomy" id="47775"/>
    <lineage>
        <taxon>Eukaryota</taxon>
        <taxon>Viridiplantae</taxon>
        <taxon>Chlorophyta</taxon>
        <taxon>core chlorophytes</taxon>
        <taxon>Chlorophyceae</taxon>
        <taxon>CS clade</taxon>
        <taxon>Chlamydomonadales</taxon>
        <taxon>Astrephomenaceae</taxon>
        <taxon>Astrephomene</taxon>
    </lineage>
</organism>
<dbReference type="EMBL" id="BMAR01000002">
    <property type="protein sequence ID" value="GFR41955.1"/>
    <property type="molecule type" value="Genomic_DNA"/>
</dbReference>
<evidence type="ECO:0000256" key="1">
    <source>
        <dbReference type="SAM" id="MobiDB-lite"/>
    </source>
</evidence>
<dbReference type="AlphaFoldDB" id="A0AAD3DHK5"/>
<sequence>MQRFHSMLRVAPFIVSDMWRLRCDEVWVSVALLALLLARIVPSFLLTANFYGQAVTDAVAFVDQCVSQAANATRLIAPWLLNPRLLVTATAVYLALAHATRRFRRKGLPGTTATAPTTANITAASHVSLAEAAAGAQRREVPNASSPHPLVDIGATSHASFPKPCCQAGHEGASNMAATAAVRYQRATVAPLQPMGSNWHPTGSAVAHSSAAAAGAALPPPLPPRSAHPNTAGALSAADLAACRTALQREPYRSPVGRCAVRFKIPWAEPEQLTPGYEARIAAVAAQYGLRVAGSYVRAGCIELVLVLEAAAAGGRQGLGEQPAGGSPHRSTTTATREQVGWLADVAALDVTAVVGALQLRHAGGGGGRSSPLDAMRLSQVSTSLRLLNPAAAPPQQNPTSTPTTPTPTLSVTACPRVLLLPPAGSPPPPAAAHPTSPPPALPPIAAGSNLVTGADSHTAPALATVLLRIRRERCPTSITFATSTSTSASSPCTSSSSRSDGGEVEVLVRAHSAYLPARLRVLPTGGGGAGGAREARAAAAVAEGQKGEGQEAAEGQTDLDDDVEEVYALELLALPERPGTVMLDITWREVQAGQEQQQQDLLPPAVRASEVRRECRATATTLPLLALPGDMEDMAAELEGAAAAWPPDSCDELNALLYDMGTWAATSMQHQQPQQHRRDGSPCLEFWSVLGPHLLKHAEAAGWEATASRIRSDLTRLRAVAAEQQQQQQVPPQQLSRARTTSSFASFVGGCLSSGMLSMLGSAYHAACGDAAVRQNHSGVSSAQRRPMGRAVWLSALLRVLGWEVAPPAEAAAFEAFLGAWSVAQGHTIQMVECLALLCLLFRTSREGHPPLGAANAVAVVGCGVGTLATLAWLVLPYRVWVRLVGAAKLPRYGGHLAAKALVALAGLPAPPGIAAYGSGVGALLLEGCILPGACLMSPRAAALISALKLPLNAAMLVATGAAAGPGAAVLLAARVEALALLTTLACHLYMRLGYQWRAEQLAAGAGAAGGGQAGGRLECGGAEGGGGVAGGRGWMCGEEVKSVKVD</sequence>